<dbReference type="PANTHER" id="PTHR28155:SF1">
    <property type="entry name" value="DNA-DIRECTED RNA POLYMERASE I SUBUNIT RPA34.5-DOMAIN-CONTAINING PROTEIN"/>
    <property type="match status" value="1"/>
</dbReference>
<organism evidence="2 3">
    <name type="scientific">Myriangium duriaei CBS 260.36</name>
    <dbReference type="NCBI Taxonomy" id="1168546"/>
    <lineage>
        <taxon>Eukaryota</taxon>
        <taxon>Fungi</taxon>
        <taxon>Dikarya</taxon>
        <taxon>Ascomycota</taxon>
        <taxon>Pezizomycotina</taxon>
        <taxon>Dothideomycetes</taxon>
        <taxon>Dothideomycetidae</taxon>
        <taxon>Myriangiales</taxon>
        <taxon>Myriangiaceae</taxon>
        <taxon>Myriangium</taxon>
    </lineage>
</organism>
<feature type="compositionally biased region" description="Low complexity" evidence="1">
    <location>
        <begin position="225"/>
        <end position="240"/>
    </location>
</feature>
<keyword evidence="3" id="KW-1185">Reference proteome</keyword>
<evidence type="ECO:0000313" key="3">
    <source>
        <dbReference type="Proteomes" id="UP000799439"/>
    </source>
</evidence>
<dbReference type="Proteomes" id="UP000799439">
    <property type="component" value="Unassembled WGS sequence"/>
</dbReference>
<evidence type="ECO:0000256" key="1">
    <source>
        <dbReference type="SAM" id="MobiDB-lite"/>
    </source>
</evidence>
<dbReference type="OrthoDB" id="76224at2759"/>
<proteinExistence type="predicted"/>
<feature type="compositionally biased region" description="Polar residues" evidence="1">
    <location>
        <begin position="121"/>
        <end position="143"/>
    </location>
</feature>
<evidence type="ECO:0000313" key="2">
    <source>
        <dbReference type="EMBL" id="KAF2150882.1"/>
    </source>
</evidence>
<dbReference type="Gene3D" id="6.20.250.70">
    <property type="match status" value="1"/>
</dbReference>
<feature type="compositionally biased region" description="Basic and acidic residues" evidence="1">
    <location>
        <begin position="262"/>
        <end position="284"/>
    </location>
</feature>
<gene>
    <name evidence="2" type="ORF">K461DRAFT_296114</name>
</gene>
<dbReference type="GO" id="GO:0006360">
    <property type="term" value="P:transcription by RNA polymerase I"/>
    <property type="evidence" value="ECO:0007669"/>
    <property type="project" value="InterPro"/>
</dbReference>
<name>A0A9P4MFB1_9PEZI</name>
<comment type="caution">
    <text evidence="2">The sequence shown here is derived from an EMBL/GenBank/DDBJ whole genome shotgun (WGS) entry which is preliminary data.</text>
</comment>
<sequence>MAEAPRTRFAPPSGYAKVEAYNASSILDLSSLGSKQLWHITIPRGISINDLTSVSQDGLDSKTTVLTHKGTEYTFADAAQPGQEGVNKALLLPSSSEKAYRSRPVSVSRSIRLQPKVSLPNVPNRQTDVATGSSAAGQTTRLAVSSIRPQPKGLKMRYKPPGFGSGRPGTIGSGSEDSDTDMEDAPPANQGFRRPNIAASTAQSAQTNGTKASPAKKRKLDEAKSSTPAKSKSKKSSAAPPATPPAEDPESDPEPTAQPTPKDSKHLTKEERAARRQRKAERAEKRAKKANAG</sequence>
<dbReference type="InterPro" id="IPR013240">
    <property type="entry name" value="DNA-dir_RNA_pol1_su_RPA34"/>
</dbReference>
<dbReference type="PANTHER" id="PTHR28155">
    <property type="entry name" value="ACR243WP"/>
    <property type="match status" value="1"/>
</dbReference>
<dbReference type="EMBL" id="ML996089">
    <property type="protein sequence ID" value="KAF2150882.1"/>
    <property type="molecule type" value="Genomic_DNA"/>
</dbReference>
<feature type="compositionally biased region" description="Polar residues" evidence="1">
    <location>
        <begin position="198"/>
        <end position="211"/>
    </location>
</feature>
<dbReference type="AlphaFoldDB" id="A0A9P4MFB1"/>
<accession>A0A9P4MFB1</accession>
<feature type="region of interest" description="Disordered" evidence="1">
    <location>
        <begin position="116"/>
        <end position="293"/>
    </location>
</feature>
<dbReference type="InterPro" id="IPR053263">
    <property type="entry name" value="Euk_RPA34_RNAP_subunit"/>
</dbReference>
<protein>
    <submittedName>
        <fullName evidence="2">Uncharacterized protein</fullName>
    </submittedName>
</protein>
<dbReference type="Pfam" id="PF08208">
    <property type="entry name" value="RNA_polI_A34"/>
    <property type="match status" value="1"/>
</dbReference>
<feature type="compositionally biased region" description="Gly residues" evidence="1">
    <location>
        <begin position="163"/>
        <end position="172"/>
    </location>
</feature>
<reference evidence="2" key="1">
    <citation type="journal article" date="2020" name="Stud. Mycol.">
        <title>101 Dothideomycetes genomes: a test case for predicting lifestyles and emergence of pathogens.</title>
        <authorList>
            <person name="Haridas S."/>
            <person name="Albert R."/>
            <person name="Binder M."/>
            <person name="Bloem J."/>
            <person name="Labutti K."/>
            <person name="Salamov A."/>
            <person name="Andreopoulos B."/>
            <person name="Baker S."/>
            <person name="Barry K."/>
            <person name="Bills G."/>
            <person name="Bluhm B."/>
            <person name="Cannon C."/>
            <person name="Castanera R."/>
            <person name="Culley D."/>
            <person name="Daum C."/>
            <person name="Ezra D."/>
            <person name="Gonzalez J."/>
            <person name="Henrissat B."/>
            <person name="Kuo A."/>
            <person name="Liang C."/>
            <person name="Lipzen A."/>
            <person name="Lutzoni F."/>
            <person name="Magnuson J."/>
            <person name="Mondo S."/>
            <person name="Nolan M."/>
            <person name="Ohm R."/>
            <person name="Pangilinan J."/>
            <person name="Park H.-J."/>
            <person name="Ramirez L."/>
            <person name="Alfaro M."/>
            <person name="Sun H."/>
            <person name="Tritt A."/>
            <person name="Yoshinaga Y."/>
            <person name="Zwiers L.-H."/>
            <person name="Turgeon B."/>
            <person name="Goodwin S."/>
            <person name="Spatafora J."/>
            <person name="Crous P."/>
            <person name="Grigoriev I."/>
        </authorList>
    </citation>
    <scope>NUCLEOTIDE SEQUENCE</scope>
    <source>
        <strain evidence="2">CBS 260.36</strain>
    </source>
</reference>